<evidence type="ECO:0000313" key="2">
    <source>
        <dbReference type="Proteomes" id="UP000294914"/>
    </source>
</evidence>
<organism evidence="1 2">
    <name type="scientific">Thiohalophilus thiocyanatoxydans</name>
    <dbReference type="NCBI Taxonomy" id="381308"/>
    <lineage>
        <taxon>Bacteria</taxon>
        <taxon>Pseudomonadati</taxon>
        <taxon>Pseudomonadota</taxon>
        <taxon>Gammaproteobacteria</taxon>
        <taxon>Thiohalomonadales</taxon>
        <taxon>Thiohalophilaceae</taxon>
        <taxon>Thiohalophilus</taxon>
    </lineage>
</organism>
<dbReference type="AlphaFoldDB" id="A0A4R8IXN9"/>
<reference evidence="1 2" key="1">
    <citation type="submission" date="2019-03" db="EMBL/GenBank/DDBJ databases">
        <title>Genomic Encyclopedia of Type Strains, Phase IV (KMG-IV): sequencing the most valuable type-strain genomes for metagenomic binning, comparative biology and taxonomic classification.</title>
        <authorList>
            <person name="Goeker M."/>
        </authorList>
    </citation>
    <scope>NUCLEOTIDE SEQUENCE [LARGE SCALE GENOMIC DNA]</scope>
    <source>
        <strain evidence="1 2">DSM 16326</strain>
    </source>
</reference>
<keyword evidence="2" id="KW-1185">Reference proteome</keyword>
<protein>
    <submittedName>
        <fullName evidence="1">Uncharacterized protein</fullName>
    </submittedName>
</protein>
<proteinExistence type="predicted"/>
<dbReference type="EMBL" id="SOQX01000002">
    <property type="protein sequence ID" value="TDY02559.1"/>
    <property type="molecule type" value="Genomic_DNA"/>
</dbReference>
<comment type="caution">
    <text evidence="1">The sequence shown here is derived from an EMBL/GenBank/DDBJ whole genome shotgun (WGS) entry which is preliminary data.</text>
</comment>
<sequence>MVSLVQGNNIPLILFETGLGKGFINRQINRYARIRPESGSIKGGEIM</sequence>
<dbReference type="Proteomes" id="UP000294914">
    <property type="component" value="Unassembled WGS sequence"/>
</dbReference>
<accession>A0A4R8IXN9</accession>
<name>A0A4R8IXN9_9GAMM</name>
<evidence type="ECO:0000313" key="1">
    <source>
        <dbReference type="EMBL" id="TDY02559.1"/>
    </source>
</evidence>
<gene>
    <name evidence="1" type="ORF">EDC23_0934</name>
</gene>